<evidence type="ECO:0000313" key="3">
    <source>
        <dbReference type="EMBL" id="SHE49867.1"/>
    </source>
</evidence>
<dbReference type="InterPro" id="IPR046357">
    <property type="entry name" value="PPIase_dom_sf"/>
</dbReference>
<dbReference type="PROSITE" id="PS51257">
    <property type="entry name" value="PROKAR_LIPOPROTEIN"/>
    <property type="match status" value="1"/>
</dbReference>
<organism evidence="3 4">
    <name type="scientific">Psychroflexus salarius</name>
    <dbReference type="NCBI Taxonomy" id="1155689"/>
    <lineage>
        <taxon>Bacteria</taxon>
        <taxon>Pseudomonadati</taxon>
        <taxon>Bacteroidota</taxon>
        <taxon>Flavobacteriia</taxon>
        <taxon>Flavobacteriales</taxon>
        <taxon>Flavobacteriaceae</taxon>
        <taxon>Psychroflexus</taxon>
    </lineage>
</organism>
<evidence type="ECO:0000256" key="2">
    <source>
        <dbReference type="SAM" id="SignalP"/>
    </source>
</evidence>
<keyword evidence="4" id="KW-1185">Reference proteome</keyword>
<dbReference type="Gene3D" id="3.10.50.40">
    <property type="match status" value="1"/>
</dbReference>
<dbReference type="Proteomes" id="UP000184462">
    <property type="component" value="Unassembled WGS sequence"/>
</dbReference>
<feature type="region of interest" description="Disordered" evidence="1">
    <location>
        <begin position="237"/>
        <end position="312"/>
    </location>
</feature>
<protein>
    <recommendedName>
        <fullName evidence="5">Peptidylprolyl isomerase</fullName>
    </recommendedName>
</protein>
<evidence type="ECO:0000313" key="4">
    <source>
        <dbReference type="Proteomes" id="UP000184462"/>
    </source>
</evidence>
<proteinExistence type="predicted"/>
<feature type="chain" id="PRO_5009907646" description="Peptidylprolyl isomerase" evidence="2">
    <location>
        <begin position="28"/>
        <end position="312"/>
    </location>
</feature>
<gene>
    <name evidence="3" type="ORF">SAMN05444278_102104</name>
</gene>
<dbReference type="AlphaFoldDB" id="A0A1M4TZV1"/>
<sequence>MHSKVKLMKRISFLLLLSVLFFGISCDDDDDGGNTLELRDEAEVRDENATQIEDFLATHFYRFETNPSNDNYQRIVFDTIAGENINETPILDSDLLDSKTVVNNDIEYELYYLKFREGAPSERQPKFADSTLVTYEGFTLEGEVFDVSPNAVWFDLTQVVRGFYEVLPEFRGSTGLDENLDGTITFNDDFGIGAVFIPSGLGYFASPPITSGIGAYNPIIFSFQLYRSNESDHDRDGIPSWMEDVNNDRRLNNDDTDGDTAPNYLDNDDDNDGVLTINEIIIDEQTGEPSFPDSNGNGTPDYLDETFSPEVD</sequence>
<feature type="signal peptide" evidence="2">
    <location>
        <begin position="1"/>
        <end position="27"/>
    </location>
</feature>
<name>A0A1M4TZV1_9FLAO</name>
<reference evidence="3 4" key="1">
    <citation type="submission" date="2016-11" db="EMBL/GenBank/DDBJ databases">
        <authorList>
            <person name="Jaros S."/>
            <person name="Januszkiewicz K."/>
            <person name="Wedrychowicz H."/>
        </authorList>
    </citation>
    <scope>NUCLEOTIDE SEQUENCE [LARGE SCALE GENOMIC DNA]</scope>
    <source>
        <strain evidence="3 4">DSM 25661</strain>
    </source>
</reference>
<evidence type="ECO:0008006" key="5">
    <source>
        <dbReference type="Google" id="ProtNLM"/>
    </source>
</evidence>
<dbReference type="EMBL" id="FQTW01000002">
    <property type="protein sequence ID" value="SHE49867.1"/>
    <property type="molecule type" value="Genomic_DNA"/>
</dbReference>
<keyword evidence="2" id="KW-0732">Signal</keyword>
<accession>A0A1M4TZV1</accession>
<dbReference type="STRING" id="1155689.SAMN05444278_102104"/>
<dbReference type="GO" id="GO:0003755">
    <property type="term" value="F:peptidyl-prolyl cis-trans isomerase activity"/>
    <property type="evidence" value="ECO:0007669"/>
    <property type="project" value="InterPro"/>
</dbReference>
<evidence type="ECO:0000256" key="1">
    <source>
        <dbReference type="SAM" id="MobiDB-lite"/>
    </source>
</evidence>